<dbReference type="Proteomes" id="UP000288216">
    <property type="component" value="Unassembled WGS sequence"/>
</dbReference>
<comment type="caution">
    <text evidence="2">The sequence shown here is derived from an EMBL/GenBank/DDBJ whole genome shotgun (WGS) entry which is preliminary data.</text>
</comment>
<name>A0A401QF86_SCYTO</name>
<keyword evidence="3" id="KW-1185">Reference proteome</keyword>
<sequence length="67" mass="7560">MWMCFWRLCYSGVSGGDVDVFLDVVVLEACDIGKLVEVMRMGFWRLCYWGVSGGDEDVFLEVVLLGS</sequence>
<accession>A0A401QF86</accession>
<gene>
    <name evidence="2" type="ORF">scyTo_0024840</name>
</gene>
<keyword evidence="1" id="KW-0732">Signal</keyword>
<reference evidence="2 3" key="1">
    <citation type="journal article" date="2018" name="Nat. Ecol. Evol.">
        <title>Shark genomes provide insights into elasmobranch evolution and the origin of vertebrates.</title>
        <authorList>
            <person name="Hara Y"/>
            <person name="Yamaguchi K"/>
            <person name="Onimaru K"/>
            <person name="Kadota M"/>
            <person name="Koyanagi M"/>
            <person name="Keeley SD"/>
            <person name="Tatsumi K"/>
            <person name="Tanaka K"/>
            <person name="Motone F"/>
            <person name="Kageyama Y"/>
            <person name="Nozu R"/>
            <person name="Adachi N"/>
            <person name="Nishimura O"/>
            <person name="Nakagawa R"/>
            <person name="Tanegashima C"/>
            <person name="Kiyatake I"/>
            <person name="Matsumoto R"/>
            <person name="Murakumo K"/>
            <person name="Nishida K"/>
            <person name="Terakita A"/>
            <person name="Kuratani S"/>
            <person name="Sato K"/>
            <person name="Hyodo S Kuraku.S."/>
        </authorList>
    </citation>
    <scope>NUCLEOTIDE SEQUENCE [LARGE SCALE GENOMIC DNA]</scope>
</reference>
<organism evidence="2 3">
    <name type="scientific">Scyliorhinus torazame</name>
    <name type="common">Cloudy catshark</name>
    <name type="synonym">Catulus torazame</name>
    <dbReference type="NCBI Taxonomy" id="75743"/>
    <lineage>
        <taxon>Eukaryota</taxon>
        <taxon>Metazoa</taxon>
        <taxon>Chordata</taxon>
        <taxon>Craniata</taxon>
        <taxon>Vertebrata</taxon>
        <taxon>Chondrichthyes</taxon>
        <taxon>Elasmobranchii</taxon>
        <taxon>Galeomorphii</taxon>
        <taxon>Galeoidea</taxon>
        <taxon>Carcharhiniformes</taxon>
        <taxon>Scyliorhinidae</taxon>
        <taxon>Scyliorhinus</taxon>
    </lineage>
</organism>
<feature type="chain" id="PRO_5019422918" description="Transmembrane protein" evidence="1">
    <location>
        <begin position="16"/>
        <end position="67"/>
    </location>
</feature>
<feature type="signal peptide" evidence="1">
    <location>
        <begin position="1"/>
        <end position="15"/>
    </location>
</feature>
<proteinExistence type="predicted"/>
<evidence type="ECO:0000313" key="2">
    <source>
        <dbReference type="EMBL" id="GCB84040.1"/>
    </source>
</evidence>
<evidence type="ECO:0000256" key="1">
    <source>
        <dbReference type="SAM" id="SignalP"/>
    </source>
</evidence>
<protein>
    <recommendedName>
        <fullName evidence="4">Transmembrane protein</fullName>
    </recommendedName>
</protein>
<evidence type="ECO:0000313" key="3">
    <source>
        <dbReference type="Proteomes" id="UP000288216"/>
    </source>
</evidence>
<dbReference type="EMBL" id="BFAA01058170">
    <property type="protein sequence ID" value="GCB84040.1"/>
    <property type="molecule type" value="Genomic_DNA"/>
</dbReference>
<evidence type="ECO:0008006" key="4">
    <source>
        <dbReference type="Google" id="ProtNLM"/>
    </source>
</evidence>
<dbReference type="AlphaFoldDB" id="A0A401QF86"/>